<dbReference type="InterPro" id="IPR014729">
    <property type="entry name" value="Rossmann-like_a/b/a_fold"/>
</dbReference>
<dbReference type="RefSeq" id="WP_083051224.1">
    <property type="nucleotide sequence ID" value="NZ_MWQY01000013.1"/>
</dbReference>
<dbReference type="UniPathway" id="UPA00060"/>
<accession>A0A1Y1RXD0</accession>
<dbReference type="PANTHER" id="PTHR43209:SF1">
    <property type="entry name" value="TRNA SULFURTRANSFERASE"/>
    <property type="match status" value="1"/>
</dbReference>
<dbReference type="GO" id="GO:0005524">
    <property type="term" value="F:ATP binding"/>
    <property type="evidence" value="ECO:0007669"/>
    <property type="project" value="UniProtKB-UniRule"/>
</dbReference>
<dbReference type="InterPro" id="IPR003720">
    <property type="entry name" value="tRNA_STrfase"/>
</dbReference>
<dbReference type="Pfam" id="PF02568">
    <property type="entry name" value="ThiI"/>
    <property type="match status" value="1"/>
</dbReference>
<evidence type="ECO:0000256" key="18">
    <source>
        <dbReference type="HAMAP-Rule" id="MF_00021"/>
    </source>
</evidence>
<dbReference type="EC" id="2.8.1.4" evidence="13 18"/>
<dbReference type="FunFam" id="3.40.50.620:FF:000053">
    <property type="entry name" value="Probable tRNA sulfurtransferase"/>
    <property type="match status" value="1"/>
</dbReference>
<dbReference type="Gene3D" id="3.30.2130.30">
    <property type="match status" value="1"/>
</dbReference>
<comment type="pathway">
    <text evidence="18">Cofactor biosynthesis; thiamine diphosphate biosynthesis.</text>
</comment>
<dbReference type="GO" id="GO:0140741">
    <property type="term" value="F:tRNA-uracil-4 sulfurtransferase activity"/>
    <property type="evidence" value="ECO:0007669"/>
    <property type="project" value="UniProtKB-EC"/>
</dbReference>
<keyword evidence="2 18" id="KW-0963">Cytoplasm</keyword>
<dbReference type="InterPro" id="IPR004114">
    <property type="entry name" value="THUMP_dom"/>
</dbReference>
<reference evidence="20 21" key="1">
    <citation type="submission" date="2017-03" db="EMBL/GenBank/DDBJ databases">
        <title>Draft Genome sequence of Marispirochaeta sp. strain JC444.</title>
        <authorList>
            <person name="Shivani Y."/>
            <person name="Subhash Y."/>
            <person name="Sasikala C."/>
            <person name="Ramana C."/>
        </authorList>
    </citation>
    <scope>NUCLEOTIDE SEQUENCE [LARGE SCALE GENOMIC DNA]</scope>
    <source>
        <strain evidence="20 21">JC444</strain>
    </source>
</reference>
<dbReference type="EMBL" id="MWQY01000013">
    <property type="protein sequence ID" value="ORC34424.1"/>
    <property type="molecule type" value="Genomic_DNA"/>
</dbReference>
<dbReference type="HAMAP" id="MF_00021">
    <property type="entry name" value="ThiI"/>
    <property type="match status" value="1"/>
</dbReference>
<feature type="domain" description="THUMP" evidence="19">
    <location>
        <begin position="62"/>
        <end position="171"/>
    </location>
</feature>
<comment type="similarity">
    <text evidence="12 18">Belongs to the ThiI family.</text>
</comment>
<dbReference type="PROSITE" id="PS51165">
    <property type="entry name" value="THUMP"/>
    <property type="match status" value="1"/>
</dbReference>
<comment type="caution">
    <text evidence="20">The sequence shown here is derived from an EMBL/GenBank/DDBJ whole genome shotgun (WGS) entry which is preliminary data.</text>
</comment>
<evidence type="ECO:0000256" key="1">
    <source>
        <dbReference type="ARBA" id="ARBA00004496"/>
    </source>
</evidence>
<evidence type="ECO:0000256" key="14">
    <source>
        <dbReference type="ARBA" id="ARBA00071867"/>
    </source>
</evidence>
<dbReference type="OrthoDB" id="9773948at2"/>
<comment type="subcellular location">
    <subcellularLocation>
        <location evidence="1 18">Cytoplasm</location>
    </subcellularLocation>
</comment>
<dbReference type="Pfam" id="PF22025">
    <property type="entry name" value="ThiI_fer"/>
    <property type="match status" value="1"/>
</dbReference>
<keyword evidence="6 18" id="KW-0067">ATP-binding</keyword>
<dbReference type="Proteomes" id="UP000192343">
    <property type="component" value="Unassembled WGS sequence"/>
</dbReference>
<evidence type="ECO:0000256" key="10">
    <source>
        <dbReference type="ARBA" id="ARBA00052330"/>
    </source>
</evidence>
<dbReference type="InterPro" id="IPR020536">
    <property type="entry name" value="ThiI_AANH"/>
</dbReference>
<organism evidence="20 21">
    <name type="scientific">Marispirochaeta aestuarii</name>
    <dbReference type="NCBI Taxonomy" id="1963862"/>
    <lineage>
        <taxon>Bacteria</taxon>
        <taxon>Pseudomonadati</taxon>
        <taxon>Spirochaetota</taxon>
        <taxon>Spirochaetia</taxon>
        <taxon>Spirochaetales</taxon>
        <taxon>Spirochaetaceae</taxon>
        <taxon>Marispirochaeta</taxon>
    </lineage>
</organism>
<keyword evidence="5 18" id="KW-0547">Nucleotide-binding</keyword>
<evidence type="ECO:0000256" key="13">
    <source>
        <dbReference type="ARBA" id="ARBA00066827"/>
    </source>
</evidence>
<evidence type="ECO:0000256" key="2">
    <source>
        <dbReference type="ARBA" id="ARBA00022490"/>
    </source>
</evidence>
<evidence type="ECO:0000256" key="7">
    <source>
        <dbReference type="ARBA" id="ARBA00022884"/>
    </source>
</evidence>
<evidence type="ECO:0000256" key="15">
    <source>
        <dbReference type="ARBA" id="ARBA00075337"/>
    </source>
</evidence>
<dbReference type="GO" id="GO:0052837">
    <property type="term" value="P:thiazole biosynthetic process"/>
    <property type="evidence" value="ECO:0007669"/>
    <property type="project" value="TreeGrafter"/>
</dbReference>
<keyword evidence="21" id="KW-1185">Reference proteome</keyword>
<dbReference type="SMART" id="SM00981">
    <property type="entry name" value="THUMP"/>
    <property type="match status" value="1"/>
</dbReference>
<proteinExistence type="inferred from homology"/>
<dbReference type="GO" id="GO:0000049">
    <property type="term" value="F:tRNA binding"/>
    <property type="evidence" value="ECO:0007669"/>
    <property type="project" value="UniProtKB-UniRule"/>
</dbReference>
<evidence type="ECO:0000256" key="4">
    <source>
        <dbReference type="ARBA" id="ARBA00022679"/>
    </source>
</evidence>
<evidence type="ECO:0000256" key="12">
    <source>
        <dbReference type="ARBA" id="ARBA00061472"/>
    </source>
</evidence>
<dbReference type="InterPro" id="IPR050102">
    <property type="entry name" value="tRNA_sulfurtransferase_ThiI"/>
</dbReference>
<dbReference type="CDD" id="cd01712">
    <property type="entry name" value="PPase_ThiI"/>
    <property type="match status" value="1"/>
</dbReference>
<keyword evidence="8 18" id="KW-0784">Thiamine biosynthesis</keyword>
<dbReference type="InterPro" id="IPR049962">
    <property type="entry name" value="THUMP_ThiI"/>
</dbReference>
<evidence type="ECO:0000256" key="8">
    <source>
        <dbReference type="ARBA" id="ARBA00022977"/>
    </source>
</evidence>
<evidence type="ECO:0000256" key="9">
    <source>
        <dbReference type="ARBA" id="ARBA00050570"/>
    </source>
</evidence>
<protein>
    <recommendedName>
        <fullName evidence="14 18">Probable tRNA sulfurtransferase</fullName>
        <ecNumber evidence="13 18">2.8.1.4</ecNumber>
    </recommendedName>
    <alternativeName>
        <fullName evidence="15 18">Sulfur carrier protein ThiS sulfurtransferase</fullName>
    </alternativeName>
    <alternativeName>
        <fullName evidence="16 18">Thiamine biosynthesis protein ThiI</fullName>
    </alternativeName>
    <alternativeName>
        <fullName evidence="17 18">tRNA 4-thiouridine synthase</fullName>
    </alternativeName>
</protein>
<dbReference type="GO" id="GO:0009228">
    <property type="term" value="P:thiamine biosynthetic process"/>
    <property type="evidence" value="ECO:0007669"/>
    <property type="project" value="UniProtKB-KW"/>
</dbReference>
<dbReference type="CDD" id="cd11716">
    <property type="entry name" value="THUMP_ThiI"/>
    <property type="match status" value="1"/>
</dbReference>
<keyword evidence="3 18" id="KW-0820">tRNA-binding</keyword>
<comment type="function">
    <text evidence="11 18">Catalyzes the ATP-dependent transfer of a sulfur to tRNA to produce 4-thiouridine in position 8 of tRNAs, which functions as a near-UV photosensor. Also catalyzes the transfer of sulfur to the sulfur carrier protein ThiS, forming ThiS-thiocarboxylate. This is a step in the synthesis of thiazole, in the thiamine biosynthesis pathway. The sulfur is donated as persulfide by IscS.</text>
</comment>
<dbReference type="GO" id="GO:0005829">
    <property type="term" value="C:cytosol"/>
    <property type="evidence" value="ECO:0007669"/>
    <property type="project" value="TreeGrafter"/>
</dbReference>
<evidence type="ECO:0000259" key="19">
    <source>
        <dbReference type="PROSITE" id="PS51165"/>
    </source>
</evidence>
<dbReference type="NCBIfam" id="TIGR00342">
    <property type="entry name" value="tRNA uracil 4-sulfurtransferase ThiI"/>
    <property type="match status" value="1"/>
</dbReference>
<evidence type="ECO:0000256" key="16">
    <source>
        <dbReference type="ARBA" id="ARBA00077849"/>
    </source>
</evidence>
<dbReference type="SUPFAM" id="SSF52402">
    <property type="entry name" value="Adenine nucleotide alpha hydrolases-like"/>
    <property type="match status" value="1"/>
</dbReference>
<feature type="binding site" evidence="18">
    <location>
        <position position="292"/>
    </location>
    <ligand>
        <name>ATP</name>
        <dbReference type="ChEBI" id="CHEBI:30616"/>
    </ligand>
</feature>
<keyword evidence="7 18" id="KW-0694">RNA-binding</keyword>
<evidence type="ECO:0000256" key="3">
    <source>
        <dbReference type="ARBA" id="ARBA00022555"/>
    </source>
</evidence>
<comment type="catalytic activity">
    <reaction evidence="9 18">
        <text>[ThiI sulfur-carrier protein]-S-sulfanyl-L-cysteine + a uridine in tRNA + 2 reduced [2Fe-2S]-[ferredoxin] + ATP + H(+) = [ThiI sulfur-carrier protein]-L-cysteine + a 4-thiouridine in tRNA + 2 oxidized [2Fe-2S]-[ferredoxin] + AMP + diphosphate</text>
        <dbReference type="Rhea" id="RHEA:24176"/>
        <dbReference type="Rhea" id="RHEA-COMP:10000"/>
        <dbReference type="Rhea" id="RHEA-COMP:10001"/>
        <dbReference type="Rhea" id="RHEA-COMP:13337"/>
        <dbReference type="Rhea" id="RHEA-COMP:13338"/>
        <dbReference type="Rhea" id="RHEA-COMP:13339"/>
        <dbReference type="Rhea" id="RHEA-COMP:13340"/>
        <dbReference type="ChEBI" id="CHEBI:15378"/>
        <dbReference type="ChEBI" id="CHEBI:29950"/>
        <dbReference type="ChEBI" id="CHEBI:30616"/>
        <dbReference type="ChEBI" id="CHEBI:33019"/>
        <dbReference type="ChEBI" id="CHEBI:33737"/>
        <dbReference type="ChEBI" id="CHEBI:33738"/>
        <dbReference type="ChEBI" id="CHEBI:61963"/>
        <dbReference type="ChEBI" id="CHEBI:65315"/>
        <dbReference type="ChEBI" id="CHEBI:136798"/>
        <dbReference type="ChEBI" id="CHEBI:456215"/>
        <dbReference type="EC" id="2.8.1.4"/>
    </reaction>
</comment>
<dbReference type="Pfam" id="PF02926">
    <property type="entry name" value="THUMP"/>
    <property type="match status" value="1"/>
</dbReference>
<name>A0A1Y1RXD0_9SPIO</name>
<dbReference type="GO" id="GO:0009229">
    <property type="term" value="P:thiamine diphosphate biosynthetic process"/>
    <property type="evidence" value="ECO:0007669"/>
    <property type="project" value="UniProtKB-UniRule"/>
</dbReference>
<dbReference type="SUPFAM" id="SSF143437">
    <property type="entry name" value="THUMP domain-like"/>
    <property type="match status" value="1"/>
</dbReference>
<keyword evidence="4 18" id="KW-0808">Transferase</keyword>
<evidence type="ECO:0000256" key="17">
    <source>
        <dbReference type="ARBA" id="ARBA00080570"/>
    </source>
</evidence>
<feature type="binding site" evidence="18">
    <location>
        <position position="270"/>
    </location>
    <ligand>
        <name>ATP</name>
        <dbReference type="ChEBI" id="CHEBI:30616"/>
    </ligand>
</feature>
<evidence type="ECO:0000313" key="20">
    <source>
        <dbReference type="EMBL" id="ORC34424.1"/>
    </source>
</evidence>
<gene>
    <name evidence="18" type="primary">thiI</name>
    <name evidence="20" type="ORF">B4O97_12315</name>
</gene>
<dbReference type="GO" id="GO:0004810">
    <property type="term" value="F:CCA tRNA nucleotidyltransferase activity"/>
    <property type="evidence" value="ECO:0007669"/>
    <property type="project" value="InterPro"/>
</dbReference>
<dbReference type="GO" id="GO:0002937">
    <property type="term" value="P:tRNA 4-thiouridine biosynthesis"/>
    <property type="evidence" value="ECO:0007669"/>
    <property type="project" value="TreeGrafter"/>
</dbReference>
<evidence type="ECO:0000256" key="11">
    <source>
        <dbReference type="ARBA" id="ARBA00058382"/>
    </source>
</evidence>
<dbReference type="Gene3D" id="3.40.50.620">
    <property type="entry name" value="HUPs"/>
    <property type="match status" value="1"/>
</dbReference>
<evidence type="ECO:0000313" key="21">
    <source>
        <dbReference type="Proteomes" id="UP000192343"/>
    </source>
</evidence>
<sequence>MNRELTAHYLIRVGEIGLKGNNRRMFEQQLKENIKRRLKGLEARVTGGRGRFFLELFSGNPAVAEEVLASTFGIVAFARVRVSEKDMEAIRATAAELLQKEVRASASGTLSFKINAKRTDKSFPLNSYQIAVELGDRLTRDIPGLTVDVKNPDVSLQIEVRDKVYIWGPQSAGPGGLPVSCAGKGILLLSGGIDSPVAGWMMAKRGLKLDAVYFHAYPYTSDEAKEKVVQLARILAPWNGGMNLFVVPFTKTQLKIKERVPKEAVTLIMRAGMMQVAHMAAEERGAGALVSGEALSQVASQTAGSMRFTGSVTDYPVFRPLIGMDKEEIIRTAERIGTYETSILPYEDCCTIFSPKHPLTSPNFSKILGIYRQAGLENELTEAYEESERIYIPPYPENE</sequence>
<feature type="binding site" evidence="18">
    <location>
        <begin position="188"/>
        <end position="189"/>
    </location>
    <ligand>
        <name>ATP</name>
        <dbReference type="ChEBI" id="CHEBI:30616"/>
    </ligand>
</feature>
<dbReference type="PANTHER" id="PTHR43209">
    <property type="entry name" value="TRNA SULFURTRANSFERASE"/>
    <property type="match status" value="1"/>
</dbReference>
<feature type="binding site" evidence="18">
    <location>
        <position position="301"/>
    </location>
    <ligand>
        <name>ATP</name>
        <dbReference type="ChEBI" id="CHEBI:30616"/>
    </ligand>
</feature>
<comment type="catalytic activity">
    <reaction evidence="10 18">
        <text>[ThiS sulfur-carrier protein]-C-terminal Gly-Gly-AMP + S-sulfanyl-L-cysteinyl-[cysteine desulfurase] + AH2 = [ThiS sulfur-carrier protein]-C-terminal-Gly-aminoethanethioate + L-cysteinyl-[cysteine desulfurase] + A + AMP + 2 H(+)</text>
        <dbReference type="Rhea" id="RHEA:43340"/>
        <dbReference type="Rhea" id="RHEA-COMP:12157"/>
        <dbReference type="Rhea" id="RHEA-COMP:12158"/>
        <dbReference type="Rhea" id="RHEA-COMP:12910"/>
        <dbReference type="Rhea" id="RHEA-COMP:19908"/>
        <dbReference type="ChEBI" id="CHEBI:13193"/>
        <dbReference type="ChEBI" id="CHEBI:15378"/>
        <dbReference type="ChEBI" id="CHEBI:17499"/>
        <dbReference type="ChEBI" id="CHEBI:29950"/>
        <dbReference type="ChEBI" id="CHEBI:61963"/>
        <dbReference type="ChEBI" id="CHEBI:90618"/>
        <dbReference type="ChEBI" id="CHEBI:232372"/>
        <dbReference type="ChEBI" id="CHEBI:456215"/>
    </reaction>
</comment>
<dbReference type="STRING" id="1963862.B4O97_12315"/>
<dbReference type="InterPro" id="IPR049961">
    <property type="entry name" value="ThiI_N"/>
</dbReference>
<dbReference type="AlphaFoldDB" id="A0A1Y1RXD0"/>
<feature type="binding site" evidence="18">
    <location>
        <begin position="213"/>
        <end position="214"/>
    </location>
    <ligand>
        <name>ATP</name>
        <dbReference type="ChEBI" id="CHEBI:30616"/>
    </ligand>
</feature>
<dbReference type="InterPro" id="IPR054173">
    <property type="entry name" value="ThiI_fer"/>
</dbReference>
<evidence type="ECO:0000256" key="6">
    <source>
        <dbReference type="ARBA" id="ARBA00022840"/>
    </source>
</evidence>
<evidence type="ECO:0000256" key="5">
    <source>
        <dbReference type="ARBA" id="ARBA00022741"/>
    </source>
</evidence>